<protein>
    <submittedName>
        <fullName evidence="1">Sugar-non-specific nuclease inhibitor NuiA-like protein</fullName>
    </submittedName>
</protein>
<name>A0ABQ2CXW7_9DEIO</name>
<evidence type="ECO:0000313" key="2">
    <source>
        <dbReference type="Proteomes" id="UP000632222"/>
    </source>
</evidence>
<gene>
    <name evidence="1" type="ORF">GCM10008938_17240</name>
</gene>
<organism evidence="1 2">
    <name type="scientific">Deinococcus roseus</name>
    <dbReference type="NCBI Taxonomy" id="392414"/>
    <lineage>
        <taxon>Bacteria</taxon>
        <taxon>Thermotogati</taxon>
        <taxon>Deinococcota</taxon>
        <taxon>Deinococci</taxon>
        <taxon>Deinococcales</taxon>
        <taxon>Deinococcaceae</taxon>
        <taxon>Deinococcus</taxon>
    </lineage>
</organism>
<dbReference type="Gene3D" id="3.40.1460.10">
    <property type="entry name" value="Nuclease A inhibitor-like"/>
    <property type="match status" value="1"/>
</dbReference>
<reference evidence="2" key="1">
    <citation type="journal article" date="2019" name="Int. J. Syst. Evol. Microbiol.">
        <title>The Global Catalogue of Microorganisms (GCM) 10K type strain sequencing project: providing services to taxonomists for standard genome sequencing and annotation.</title>
        <authorList>
            <consortium name="The Broad Institute Genomics Platform"/>
            <consortium name="The Broad Institute Genome Sequencing Center for Infectious Disease"/>
            <person name="Wu L."/>
            <person name="Ma J."/>
        </authorList>
    </citation>
    <scope>NUCLEOTIDE SEQUENCE [LARGE SCALE GENOMIC DNA]</scope>
    <source>
        <strain evidence="2">JCM 14370</strain>
    </source>
</reference>
<sequence>MPTIVQTRVAQSFQSEILQASEGMLFPSESDFPFTAFELPLHALPDAETFAAVVGHAGETSQRLDFSAFFARFTHLEPWMDEGQQAFVLDMQNLQKIYEKHSKKLAVYRIGEIQVHIYIVALVGGRVVGLETLSIET</sequence>
<dbReference type="InterPro" id="IPR036587">
    <property type="entry name" value="NucleaseA_inhib-like_sf"/>
</dbReference>
<dbReference type="Proteomes" id="UP000632222">
    <property type="component" value="Unassembled WGS sequence"/>
</dbReference>
<proteinExistence type="predicted"/>
<dbReference type="SUPFAM" id="SSF82602">
    <property type="entry name" value="Nuclease A inhibitor (NuiA)"/>
    <property type="match status" value="1"/>
</dbReference>
<accession>A0ABQ2CXW7</accession>
<dbReference type="EMBL" id="BMOD01000004">
    <property type="protein sequence ID" value="GGJ31625.1"/>
    <property type="molecule type" value="Genomic_DNA"/>
</dbReference>
<dbReference type="Pfam" id="PF07924">
    <property type="entry name" value="NuiA"/>
    <property type="match status" value="1"/>
</dbReference>
<dbReference type="InterPro" id="IPR012489">
    <property type="entry name" value="NucleaseA_inhib-like"/>
</dbReference>
<evidence type="ECO:0000313" key="1">
    <source>
        <dbReference type="EMBL" id="GGJ31625.1"/>
    </source>
</evidence>
<keyword evidence="2" id="KW-1185">Reference proteome</keyword>
<comment type="caution">
    <text evidence="1">The sequence shown here is derived from an EMBL/GenBank/DDBJ whole genome shotgun (WGS) entry which is preliminary data.</text>
</comment>